<proteinExistence type="predicted"/>
<dbReference type="SUPFAM" id="SSF160719">
    <property type="entry name" value="gpW/gp25-like"/>
    <property type="match status" value="1"/>
</dbReference>
<keyword evidence="3" id="KW-1185">Reference proteome</keyword>
<feature type="domain" description="IraD/Gp25-like" evidence="1">
    <location>
        <begin position="15"/>
        <end position="87"/>
    </location>
</feature>
<dbReference type="RefSeq" id="WP_379489402.1">
    <property type="nucleotide sequence ID" value="NZ_JBHLTM010000071.1"/>
</dbReference>
<organism evidence="2 3">
    <name type="scientific">Novosphingobium clariflavum</name>
    <dbReference type="NCBI Taxonomy" id="2029884"/>
    <lineage>
        <taxon>Bacteria</taxon>
        <taxon>Pseudomonadati</taxon>
        <taxon>Pseudomonadota</taxon>
        <taxon>Alphaproteobacteria</taxon>
        <taxon>Sphingomonadales</taxon>
        <taxon>Sphingomonadaceae</taxon>
        <taxon>Novosphingobium</taxon>
    </lineage>
</organism>
<dbReference type="InterPro" id="IPR007048">
    <property type="entry name" value="IraD/Gp25-like"/>
</dbReference>
<name>A0ABV6SBB6_9SPHN</name>
<protein>
    <submittedName>
        <fullName evidence="2">GPW/gp25 family protein</fullName>
    </submittedName>
</protein>
<dbReference type="Pfam" id="PF04965">
    <property type="entry name" value="GPW_gp25"/>
    <property type="match status" value="1"/>
</dbReference>
<dbReference type="Proteomes" id="UP001589858">
    <property type="component" value="Unassembled WGS sequence"/>
</dbReference>
<evidence type="ECO:0000259" key="1">
    <source>
        <dbReference type="Pfam" id="PF04965"/>
    </source>
</evidence>
<accession>A0ABV6SBB6</accession>
<evidence type="ECO:0000313" key="3">
    <source>
        <dbReference type="Proteomes" id="UP001589858"/>
    </source>
</evidence>
<dbReference type="Gene3D" id="3.10.450.40">
    <property type="match status" value="1"/>
</dbReference>
<comment type="caution">
    <text evidence="2">The sequence shown here is derived from an EMBL/GenBank/DDBJ whole genome shotgun (WGS) entry which is preliminary data.</text>
</comment>
<evidence type="ECO:0000313" key="2">
    <source>
        <dbReference type="EMBL" id="MFC0686553.1"/>
    </source>
</evidence>
<dbReference type="EMBL" id="JBHLTM010000071">
    <property type="protein sequence ID" value="MFC0686553.1"/>
    <property type="molecule type" value="Genomic_DNA"/>
</dbReference>
<reference evidence="2 3" key="1">
    <citation type="submission" date="2024-09" db="EMBL/GenBank/DDBJ databases">
        <authorList>
            <person name="Sun Q."/>
            <person name="Mori K."/>
        </authorList>
    </citation>
    <scope>NUCLEOTIDE SEQUENCE [LARGE SCALE GENOMIC DNA]</scope>
    <source>
        <strain evidence="2 3">CICC 11035S</strain>
    </source>
</reference>
<gene>
    <name evidence="2" type="ORF">ACFFF8_18360</name>
</gene>
<sequence>MTSLTGMSTSGKPLSGDEHLVQSITDIVTTPIGSRVMLHDYGCLLFDLIDRPSNKANLLLAAMAVTLAITRWEPRIAITQVTFEGDLAAGQAVMNVTGNRTDVAGNVLTRLTIPLSR</sequence>